<evidence type="ECO:0000313" key="1">
    <source>
        <dbReference type="EMBL" id="SPD71880.1"/>
    </source>
</evidence>
<organism evidence="1">
    <name type="scientific">uncultured Desulfobacterium sp</name>
    <dbReference type="NCBI Taxonomy" id="201089"/>
    <lineage>
        <taxon>Bacteria</taxon>
        <taxon>Pseudomonadati</taxon>
        <taxon>Thermodesulfobacteriota</taxon>
        <taxon>Desulfobacteria</taxon>
        <taxon>Desulfobacterales</taxon>
        <taxon>Desulfobacteriaceae</taxon>
        <taxon>Desulfobacterium</taxon>
        <taxon>environmental samples</taxon>
    </lineage>
</organism>
<proteinExistence type="predicted"/>
<dbReference type="SUPFAM" id="SSF75169">
    <property type="entry name" value="DsrEFH-like"/>
    <property type="match status" value="1"/>
</dbReference>
<protein>
    <recommendedName>
        <fullName evidence="2">DsrE/DsrF-like family protein</fullName>
    </recommendedName>
</protein>
<evidence type="ECO:0008006" key="2">
    <source>
        <dbReference type="Google" id="ProtNLM"/>
    </source>
</evidence>
<dbReference type="EMBL" id="OJIN01000012">
    <property type="protein sequence ID" value="SPD71880.1"/>
    <property type="molecule type" value="Genomic_DNA"/>
</dbReference>
<sequence length="148" mass="15856">MSGVKNFLIIVNTGSDKPYNQYASYVLAFVAKQVNKVENVTIFYGPHGVGMTKKGELAKLSIPASVKELVAGQINGLSAGDLPDNLEQLARFVNKQLGITIASCGTFHVIDGFASSISDKSNIEDFIIPLTVPQAAEALLNADKTHYL</sequence>
<dbReference type="InterPro" id="IPR027396">
    <property type="entry name" value="DsrEFH-like"/>
</dbReference>
<reference evidence="1" key="1">
    <citation type="submission" date="2018-01" db="EMBL/GenBank/DDBJ databases">
        <authorList>
            <person name="Regsiter A."/>
            <person name="William W."/>
        </authorList>
    </citation>
    <scope>NUCLEOTIDE SEQUENCE</scope>
    <source>
        <strain evidence="1">TRIP AH-1</strain>
    </source>
</reference>
<dbReference type="AlphaFoldDB" id="A0A445MQZ4"/>
<gene>
    <name evidence="1" type="ORF">PITCH_A1090007</name>
</gene>
<name>A0A445MQZ4_9BACT</name>
<accession>A0A445MQZ4</accession>